<reference evidence="3" key="2">
    <citation type="submission" date="2012-08" db="EMBL/GenBank/DDBJ databases">
        <title>Whole-genome sequence of Nocardiopsis alba strain ATCC BAA-2165 associated with honeybees.</title>
        <authorList>
            <person name="Qiao J."/>
            <person name="Chen L."/>
            <person name="Li Y."/>
            <person name="Wang J."/>
            <person name="Zhang W."/>
            <person name="Chen S."/>
        </authorList>
    </citation>
    <scope>NUCLEOTIDE SEQUENCE [LARGE SCALE GENOMIC DNA]</scope>
    <source>
        <strain evidence="3">ATCC BAA-2165 / BE74</strain>
    </source>
</reference>
<protein>
    <submittedName>
        <fullName evidence="2">Uncharacterized protein</fullName>
    </submittedName>
</protein>
<sequence>MDEAVCREETRDPSRGRTEIVPDTFRNRREKSAGSQNMDPCSRSTRGDFP</sequence>
<gene>
    <name evidence="2" type="ordered locus">B005_4768</name>
</gene>
<accession>J7KZ20</accession>
<organism evidence="2 3">
    <name type="scientific">Nocardiopsis alba (strain ATCC BAA-2165 / BE74)</name>
    <dbReference type="NCBI Taxonomy" id="1205910"/>
    <lineage>
        <taxon>Bacteria</taxon>
        <taxon>Bacillati</taxon>
        <taxon>Actinomycetota</taxon>
        <taxon>Actinomycetes</taxon>
        <taxon>Streptosporangiales</taxon>
        <taxon>Nocardiopsidaceae</taxon>
        <taxon>Nocardiopsis</taxon>
    </lineage>
</organism>
<dbReference type="AlphaFoldDB" id="J7KZ20"/>
<feature type="compositionally biased region" description="Polar residues" evidence="1">
    <location>
        <begin position="33"/>
        <end position="44"/>
    </location>
</feature>
<proteinExistence type="predicted"/>
<evidence type="ECO:0000313" key="2">
    <source>
        <dbReference type="EMBL" id="AFR05771.1"/>
    </source>
</evidence>
<dbReference type="EMBL" id="CP003788">
    <property type="protein sequence ID" value="AFR05771.1"/>
    <property type="molecule type" value="Genomic_DNA"/>
</dbReference>
<dbReference type="KEGG" id="nal:B005_4768"/>
<reference evidence="2 3" key="1">
    <citation type="journal article" date="2012" name="J. Bacteriol.">
        <title>Whole-Genome Sequence of Nocardiopsis alba Strain ATCC BAA-2165, Associated with Honeybees.</title>
        <authorList>
            <person name="Qiao J."/>
            <person name="Chen L."/>
            <person name="Li Y."/>
            <person name="Wang J."/>
            <person name="Zhang W."/>
            <person name="Chen S."/>
        </authorList>
    </citation>
    <scope>NUCLEOTIDE SEQUENCE [LARGE SCALE GENOMIC DNA]</scope>
    <source>
        <strain evidence="3">ATCC BAA-2165 / BE74</strain>
    </source>
</reference>
<feature type="compositionally biased region" description="Basic and acidic residues" evidence="1">
    <location>
        <begin position="1"/>
        <end position="32"/>
    </location>
</feature>
<name>J7KZ20_NOCAA</name>
<dbReference type="HOGENOM" id="CLU_3120405_0_0_11"/>
<feature type="region of interest" description="Disordered" evidence="1">
    <location>
        <begin position="1"/>
        <end position="50"/>
    </location>
</feature>
<evidence type="ECO:0000313" key="3">
    <source>
        <dbReference type="Proteomes" id="UP000003779"/>
    </source>
</evidence>
<evidence type="ECO:0000256" key="1">
    <source>
        <dbReference type="SAM" id="MobiDB-lite"/>
    </source>
</evidence>
<dbReference type="Proteomes" id="UP000003779">
    <property type="component" value="Chromosome"/>
</dbReference>